<dbReference type="RefSeq" id="WP_024894076.1">
    <property type="nucleotide sequence ID" value="NZ_LWRZ01000123.1"/>
</dbReference>
<organism evidence="1 2">
    <name type="scientific">Acidithiobacillus thiooxidans</name>
    <name type="common">Thiobacillus thiooxidans</name>
    <dbReference type="NCBI Taxonomy" id="930"/>
    <lineage>
        <taxon>Bacteria</taxon>
        <taxon>Pseudomonadati</taxon>
        <taxon>Pseudomonadota</taxon>
        <taxon>Acidithiobacillia</taxon>
        <taxon>Acidithiobacillales</taxon>
        <taxon>Acidithiobacillaceae</taxon>
        <taxon>Acidithiobacillus</taxon>
    </lineage>
</organism>
<evidence type="ECO:0000313" key="1">
    <source>
        <dbReference type="EMBL" id="OCX68266.1"/>
    </source>
</evidence>
<proteinExistence type="predicted"/>
<name>A0A1C2JDK2_ACITH</name>
<dbReference type="EMBL" id="LWSA01000307">
    <property type="protein sequence ID" value="OCX68266.1"/>
    <property type="molecule type" value="Genomic_DNA"/>
</dbReference>
<protein>
    <recommendedName>
        <fullName evidence="3">Growth inhibitor PemK</fullName>
    </recommendedName>
</protein>
<evidence type="ECO:0008006" key="3">
    <source>
        <dbReference type="Google" id="ProtNLM"/>
    </source>
</evidence>
<dbReference type="SUPFAM" id="SSF50118">
    <property type="entry name" value="Cell growth inhibitor/plasmid maintenance toxic component"/>
    <property type="match status" value="1"/>
</dbReference>
<dbReference type="GO" id="GO:0003677">
    <property type="term" value="F:DNA binding"/>
    <property type="evidence" value="ECO:0007669"/>
    <property type="project" value="InterPro"/>
</dbReference>
<dbReference type="Gene3D" id="2.30.30.110">
    <property type="match status" value="1"/>
</dbReference>
<gene>
    <name evidence="1" type="ORF">A6P07_18675</name>
</gene>
<sequence length="132" mass="15262">MPLQTFYPKRGHVLICDFTHGFVMPEMLKVRPVVVISHGDTHQRRLCTVVPLSTTDPDPLKDWHYLLRNQPLESIGYQKVWAKADMLYTVSFSRLDKPHRNTARGRQYFTPRLDQVDLAGVIAAVQAYLRLT</sequence>
<dbReference type="InterPro" id="IPR003477">
    <property type="entry name" value="PemK-like"/>
</dbReference>
<dbReference type="AlphaFoldDB" id="A0A1C2JDK2"/>
<reference evidence="1 2" key="1">
    <citation type="journal article" date="2016" name="Int. J. Mol. Sci.">
        <title>Comparative genomics of the extreme acidophile Acidithiobacillus thiooxidans reveals intraspecific divergence and niche adaptation.</title>
        <authorList>
            <person name="Zhang X."/>
            <person name="Feng X."/>
            <person name="Tao J."/>
            <person name="Ma L."/>
            <person name="Xiao Y."/>
            <person name="Liang Y."/>
            <person name="Liu X."/>
            <person name="Yin H."/>
        </authorList>
    </citation>
    <scope>NUCLEOTIDE SEQUENCE [LARGE SCALE GENOMIC DNA]</scope>
    <source>
        <strain evidence="1 2">A02</strain>
    </source>
</reference>
<evidence type="ECO:0000313" key="2">
    <source>
        <dbReference type="Proteomes" id="UP000094893"/>
    </source>
</evidence>
<dbReference type="Proteomes" id="UP000094893">
    <property type="component" value="Unassembled WGS sequence"/>
</dbReference>
<accession>A0A1C2JDK2</accession>
<dbReference type="InterPro" id="IPR011067">
    <property type="entry name" value="Plasmid_toxin/cell-grow_inhib"/>
</dbReference>
<dbReference type="Pfam" id="PF02452">
    <property type="entry name" value="PemK_toxin"/>
    <property type="match status" value="1"/>
</dbReference>
<comment type="caution">
    <text evidence="1">The sequence shown here is derived from an EMBL/GenBank/DDBJ whole genome shotgun (WGS) entry which is preliminary data.</text>
</comment>